<keyword evidence="2" id="KW-1185">Reference proteome</keyword>
<dbReference type="Proteomes" id="UP000620124">
    <property type="component" value="Unassembled WGS sequence"/>
</dbReference>
<dbReference type="OrthoDB" id="3045741at2759"/>
<protein>
    <submittedName>
        <fullName evidence="1">Uncharacterized protein</fullName>
    </submittedName>
</protein>
<gene>
    <name evidence="1" type="ORF">MVEN_00104800</name>
</gene>
<proteinExistence type="predicted"/>
<evidence type="ECO:0000313" key="1">
    <source>
        <dbReference type="EMBL" id="KAF7372435.1"/>
    </source>
</evidence>
<sequence length="187" mass="20455">MSTIAVPASTELLGAEDWPMFRVNTQMELRREGVYTLLETVIQAATAADALAAVPALSTTLSGTPPSTGVAFKDTPAKHNSRALGIINKFLSAELCMEYVDESNAGTLWAKLRAHFQEDNHADTAMGVLIETHIGIIKGYFDHLAQLKYPFSSDLQPLILLSTLPEDTYWTGIRGNIVSSLATRQYR</sequence>
<organism evidence="1 2">
    <name type="scientific">Mycena venus</name>
    <dbReference type="NCBI Taxonomy" id="2733690"/>
    <lineage>
        <taxon>Eukaryota</taxon>
        <taxon>Fungi</taxon>
        <taxon>Dikarya</taxon>
        <taxon>Basidiomycota</taxon>
        <taxon>Agaricomycotina</taxon>
        <taxon>Agaricomycetes</taxon>
        <taxon>Agaricomycetidae</taxon>
        <taxon>Agaricales</taxon>
        <taxon>Marasmiineae</taxon>
        <taxon>Mycenaceae</taxon>
        <taxon>Mycena</taxon>
    </lineage>
</organism>
<reference evidence="1" key="1">
    <citation type="submission" date="2020-05" db="EMBL/GenBank/DDBJ databases">
        <title>Mycena genomes resolve the evolution of fungal bioluminescence.</title>
        <authorList>
            <person name="Tsai I.J."/>
        </authorList>
    </citation>
    <scope>NUCLEOTIDE SEQUENCE</scope>
    <source>
        <strain evidence="1">CCC161011</strain>
    </source>
</reference>
<name>A0A8H6Z4J7_9AGAR</name>
<dbReference type="AlphaFoldDB" id="A0A8H6Z4J7"/>
<evidence type="ECO:0000313" key="2">
    <source>
        <dbReference type="Proteomes" id="UP000620124"/>
    </source>
</evidence>
<dbReference type="EMBL" id="JACAZI010000001">
    <property type="protein sequence ID" value="KAF7372435.1"/>
    <property type="molecule type" value="Genomic_DNA"/>
</dbReference>
<accession>A0A8H6Z4J7</accession>
<comment type="caution">
    <text evidence="1">The sequence shown here is derived from an EMBL/GenBank/DDBJ whole genome shotgun (WGS) entry which is preliminary data.</text>
</comment>